<dbReference type="Pfam" id="PF12728">
    <property type="entry name" value="HTH_17"/>
    <property type="match status" value="1"/>
</dbReference>
<dbReference type="SUPFAM" id="SSF46955">
    <property type="entry name" value="Putative DNA-binding domain"/>
    <property type="match status" value="1"/>
</dbReference>
<reference evidence="3" key="1">
    <citation type="submission" date="2016-11" db="EMBL/GenBank/DDBJ databases">
        <title>Complete Genome Sequence of alachlor-degrading Sphingomonas sp. strain JJ-A5.</title>
        <authorList>
            <person name="Lee H."/>
            <person name="Ka J.-O."/>
        </authorList>
    </citation>
    <scope>NUCLEOTIDE SEQUENCE [LARGE SCALE GENOMIC DNA]</scope>
    <source>
        <strain evidence="3">JJ-A5</strain>
    </source>
</reference>
<dbReference type="EMBL" id="CP018221">
    <property type="protein sequence ID" value="API59560.1"/>
    <property type="molecule type" value="Genomic_DNA"/>
</dbReference>
<dbReference type="OrthoDB" id="7996910at2"/>
<dbReference type="Proteomes" id="UP000182063">
    <property type="component" value="Chromosome"/>
</dbReference>
<accession>A0A1L3ZVD6</accession>
<sequence>MSERQERVRIGELARMTGKTVRALQAMALRGEIPGCAKIGREWTFDRIKVRRWIIAAEAETCQKTYTSVAKSTGSRYRWPVSSIDEAYERALSQ</sequence>
<evidence type="ECO:0000313" key="3">
    <source>
        <dbReference type="Proteomes" id="UP000182063"/>
    </source>
</evidence>
<keyword evidence="3" id="KW-1185">Reference proteome</keyword>
<dbReference type="InterPro" id="IPR009061">
    <property type="entry name" value="DNA-bd_dom_put_sf"/>
</dbReference>
<dbReference type="STRING" id="1921510.BSL82_09735"/>
<proteinExistence type="predicted"/>
<gene>
    <name evidence="2" type="ORF">BSL82_09735</name>
</gene>
<feature type="domain" description="Helix-turn-helix" evidence="1">
    <location>
        <begin position="10"/>
        <end position="54"/>
    </location>
</feature>
<dbReference type="InterPro" id="IPR041657">
    <property type="entry name" value="HTH_17"/>
</dbReference>
<protein>
    <recommendedName>
        <fullName evidence="1">Helix-turn-helix domain-containing protein</fullName>
    </recommendedName>
</protein>
<organism evidence="2 3">
    <name type="scientific">Tardibacter chloracetimidivorans</name>
    <dbReference type="NCBI Taxonomy" id="1921510"/>
    <lineage>
        <taxon>Bacteria</taxon>
        <taxon>Pseudomonadati</taxon>
        <taxon>Pseudomonadota</taxon>
        <taxon>Alphaproteobacteria</taxon>
        <taxon>Sphingomonadales</taxon>
        <taxon>Sphingomonadaceae</taxon>
        <taxon>Tardibacter</taxon>
    </lineage>
</organism>
<evidence type="ECO:0000313" key="2">
    <source>
        <dbReference type="EMBL" id="API59560.1"/>
    </source>
</evidence>
<evidence type="ECO:0000259" key="1">
    <source>
        <dbReference type="Pfam" id="PF12728"/>
    </source>
</evidence>
<dbReference type="KEGG" id="sphj:BSL82_09735"/>
<dbReference type="AlphaFoldDB" id="A0A1L3ZVD6"/>
<name>A0A1L3ZVD6_9SPHN</name>